<dbReference type="RefSeq" id="WP_276303593.1">
    <property type="nucleotide sequence ID" value="NZ_CP119992.1"/>
</dbReference>
<name>A0ABD6AA65_9EURY</name>
<dbReference type="InterPro" id="IPR032808">
    <property type="entry name" value="DoxX"/>
</dbReference>
<keyword evidence="2 5" id="KW-0812">Transmembrane</keyword>
<evidence type="ECO:0000313" key="7">
    <source>
        <dbReference type="Proteomes" id="UP001596547"/>
    </source>
</evidence>
<dbReference type="EMBL" id="JBHTBF010000002">
    <property type="protein sequence ID" value="MFC7317153.1"/>
    <property type="molecule type" value="Genomic_DNA"/>
</dbReference>
<feature type="transmembrane region" description="Helical" evidence="5">
    <location>
        <begin position="77"/>
        <end position="97"/>
    </location>
</feature>
<keyword evidence="7" id="KW-1185">Reference proteome</keyword>
<sequence>MGDSTDEPADAPPSRLARLLFGGVLAFMALDNFQSLEGMVQYAEGNGVPKADLAVPFASGALLFGGTGIALWRLPRLAATAVATFFLGVTPLMHDFWNREGEEKQAQQIHFLKNLALLGAAIAFLVRGGRRCRT</sequence>
<evidence type="ECO:0000313" key="6">
    <source>
        <dbReference type="EMBL" id="MFC7317153.1"/>
    </source>
</evidence>
<dbReference type="GO" id="GO:0016020">
    <property type="term" value="C:membrane"/>
    <property type="evidence" value="ECO:0007669"/>
    <property type="project" value="UniProtKB-SubCell"/>
</dbReference>
<keyword evidence="4 5" id="KW-0472">Membrane</keyword>
<evidence type="ECO:0000256" key="1">
    <source>
        <dbReference type="ARBA" id="ARBA00004141"/>
    </source>
</evidence>
<feature type="transmembrane region" description="Helical" evidence="5">
    <location>
        <begin position="53"/>
        <end position="72"/>
    </location>
</feature>
<evidence type="ECO:0000256" key="3">
    <source>
        <dbReference type="ARBA" id="ARBA00022989"/>
    </source>
</evidence>
<keyword evidence="3 5" id="KW-1133">Transmembrane helix</keyword>
<reference evidence="6 7" key="1">
    <citation type="journal article" date="2019" name="Int. J. Syst. Evol. Microbiol.">
        <title>The Global Catalogue of Microorganisms (GCM) 10K type strain sequencing project: providing services to taxonomists for standard genome sequencing and annotation.</title>
        <authorList>
            <consortium name="The Broad Institute Genomics Platform"/>
            <consortium name="The Broad Institute Genome Sequencing Center for Infectious Disease"/>
            <person name="Wu L."/>
            <person name="Ma J."/>
        </authorList>
    </citation>
    <scope>NUCLEOTIDE SEQUENCE [LARGE SCALE GENOMIC DNA]</scope>
    <source>
        <strain evidence="6 7">PSR21</strain>
    </source>
</reference>
<gene>
    <name evidence="6" type="ORF">ACFQPE_10140</name>
</gene>
<protein>
    <submittedName>
        <fullName evidence="6">DoxX family protein</fullName>
    </submittedName>
</protein>
<evidence type="ECO:0000256" key="2">
    <source>
        <dbReference type="ARBA" id="ARBA00022692"/>
    </source>
</evidence>
<dbReference type="Proteomes" id="UP001596547">
    <property type="component" value="Unassembled WGS sequence"/>
</dbReference>
<evidence type="ECO:0000256" key="5">
    <source>
        <dbReference type="SAM" id="Phobius"/>
    </source>
</evidence>
<dbReference type="GeneID" id="79316191"/>
<proteinExistence type="predicted"/>
<evidence type="ECO:0000256" key="4">
    <source>
        <dbReference type="ARBA" id="ARBA00023136"/>
    </source>
</evidence>
<comment type="caution">
    <text evidence="6">The sequence shown here is derived from an EMBL/GenBank/DDBJ whole genome shotgun (WGS) entry which is preliminary data.</text>
</comment>
<accession>A0ABD6AA65</accession>
<dbReference type="Pfam" id="PF07681">
    <property type="entry name" value="DoxX"/>
    <property type="match status" value="1"/>
</dbReference>
<comment type="subcellular location">
    <subcellularLocation>
        <location evidence="1">Membrane</location>
        <topology evidence="1">Multi-pass membrane protein</topology>
    </subcellularLocation>
</comment>
<dbReference type="AlphaFoldDB" id="A0ABD6AA65"/>
<organism evidence="6 7">
    <name type="scientific">Halomarina halobia</name>
    <dbReference type="NCBI Taxonomy" id="3033386"/>
    <lineage>
        <taxon>Archaea</taxon>
        <taxon>Methanobacteriati</taxon>
        <taxon>Methanobacteriota</taxon>
        <taxon>Stenosarchaea group</taxon>
        <taxon>Halobacteria</taxon>
        <taxon>Halobacteriales</taxon>
        <taxon>Natronomonadaceae</taxon>
        <taxon>Halomarina</taxon>
    </lineage>
</organism>
<feature type="transmembrane region" description="Helical" evidence="5">
    <location>
        <begin position="109"/>
        <end position="126"/>
    </location>
</feature>